<reference evidence="2 3" key="1">
    <citation type="submission" date="2017-02" db="EMBL/GenBank/DDBJ databases">
        <title>Complete genome sequences of Mycobacterium kansasii strains isolated from rhesus macaques.</title>
        <authorList>
            <person name="Panda A."/>
            <person name="Nagaraj S."/>
            <person name="Zhao X."/>
            <person name="Tettelin H."/>
            <person name="Detolla L.J."/>
        </authorList>
    </citation>
    <scope>NUCLEOTIDE SEQUENCE [LARGE SCALE GENOMIC DNA]</scope>
    <source>
        <strain evidence="2 3">11-3813</strain>
    </source>
</reference>
<feature type="compositionally biased region" description="Basic and acidic residues" evidence="1">
    <location>
        <begin position="1"/>
        <end position="10"/>
    </location>
</feature>
<evidence type="ECO:0000313" key="2">
    <source>
        <dbReference type="EMBL" id="OOK63620.1"/>
    </source>
</evidence>
<dbReference type="EMBL" id="MVBM01000017">
    <property type="protein sequence ID" value="OOK63620.1"/>
    <property type="molecule type" value="Genomic_DNA"/>
</dbReference>
<organism evidence="2 3">
    <name type="scientific">Mycobacterium kansasii</name>
    <dbReference type="NCBI Taxonomy" id="1768"/>
    <lineage>
        <taxon>Bacteria</taxon>
        <taxon>Bacillati</taxon>
        <taxon>Actinomycetota</taxon>
        <taxon>Actinomycetes</taxon>
        <taxon>Mycobacteriales</taxon>
        <taxon>Mycobacteriaceae</taxon>
        <taxon>Mycobacterium</taxon>
    </lineage>
</organism>
<evidence type="ECO:0000313" key="3">
    <source>
        <dbReference type="Proteomes" id="UP000189229"/>
    </source>
</evidence>
<gene>
    <name evidence="2" type="ORF">BZL30_9420</name>
</gene>
<comment type="caution">
    <text evidence="2">The sequence shown here is derived from an EMBL/GenBank/DDBJ whole genome shotgun (WGS) entry which is preliminary data.</text>
</comment>
<feature type="region of interest" description="Disordered" evidence="1">
    <location>
        <begin position="1"/>
        <end position="39"/>
    </location>
</feature>
<accession>A0A1V3W9I9</accession>
<proteinExistence type="predicted"/>
<protein>
    <submittedName>
        <fullName evidence="2">Uncharacterized protein</fullName>
    </submittedName>
</protein>
<dbReference type="Proteomes" id="UP000189229">
    <property type="component" value="Unassembled WGS sequence"/>
</dbReference>
<evidence type="ECO:0000256" key="1">
    <source>
        <dbReference type="SAM" id="MobiDB-lite"/>
    </source>
</evidence>
<dbReference type="AlphaFoldDB" id="A0A1V3W9I9"/>
<sequence>MEVTFAKEPDVELPLNARRTSPTRAEQHERTSIGARSSRCSPGFQWHQSRYELTVLGVPVTRT</sequence>
<name>A0A1V3W9I9_MYCKA</name>